<dbReference type="Pfam" id="PF20131">
    <property type="entry name" value="MC3"/>
    <property type="match status" value="1"/>
</dbReference>
<evidence type="ECO:0000313" key="2">
    <source>
        <dbReference type="Proteomes" id="UP000001096"/>
    </source>
</evidence>
<dbReference type="Proteomes" id="UP000001096">
    <property type="component" value="Unassembled WGS sequence"/>
</dbReference>
<dbReference type="eggNOG" id="ENOG5032WHJ">
    <property type="taxonomic scope" value="Bacteria"/>
</dbReference>
<name>K8PCT5_9BRAD</name>
<dbReference type="InterPro" id="IPR045390">
    <property type="entry name" value="ABC-3C_MC3"/>
</dbReference>
<reference evidence="1 2" key="1">
    <citation type="submission" date="2012-04" db="EMBL/GenBank/DDBJ databases">
        <title>The Genome Sequence of Afipia broomeae ATCC 49717.</title>
        <authorList>
            <consortium name="The Broad Institute Genome Sequencing Platform"/>
            <person name="Earl A."/>
            <person name="Ward D."/>
            <person name="Feldgarden M."/>
            <person name="Gevers D."/>
            <person name="Huys G."/>
            <person name="Walker B."/>
            <person name="Young S.K."/>
            <person name="Zeng Q."/>
            <person name="Gargeya S."/>
            <person name="Fitzgerald M."/>
            <person name="Haas B."/>
            <person name="Abouelleil A."/>
            <person name="Alvarado L."/>
            <person name="Arachchi H.M."/>
            <person name="Berlin A."/>
            <person name="Chapman S.B."/>
            <person name="Goldberg J."/>
            <person name="Griggs A."/>
            <person name="Gujja S."/>
            <person name="Hansen M."/>
            <person name="Howarth C."/>
            <person name="Imamovic A."/>
            <person name="Larimer J."/>
            <person name="McCowen C."/>
            <person name="Montmayeur A."/>
            <person name="Murphy C."/>
            <person name="Neiman D."/>
            <person name="Pearson M."/>
            <person name="Priest M."/>
            <person name="Roberts A."/>
            <person name="Saif S."/>
            <person name="Shea T."/>
            <person name="Sisk P."/>
            <person name="Sykes S."/>
            <person name="Wortman J."/>
            <person name="Nusbaum C."/>
            <person name="Birren B."/>
        </authorList>
    </citation>
    <scope>NUCLEOTIDE SEQUENCE [LARGE SCALE GENOMIC DNA]</scope>
    <source>
        <strain evidence="1 2">ATCC 49717</strain>
    </source>
</reference>
<evidence type="ECO:0000313" key="1">
    <source>
        <dbReference type="EMBL" id="EKS38554.1"/>
    </source>
</evidence>
<proteinExistence type="predicted"/>
<dbReference type="AlphaFoldDB" id="K8PCT5"/>
<comment type="caution">
    <text evidence="1">The sequence shown here is derived from an EMBL/GenBank/DDBJ whole genome shotgun (WGS) entry which is preliminary data.</text>
</comment>
<organism evidence="1 2">
    <name type="scientific">Afipia broomeae ATCC 49717</name>
    <dbReference type="NCBI Taxonomy" id="883078"/>
    <lineage>
        <taxon>Bacteria</taxon>
        <taxon>Pseudomonadati</taxon>
        <taxon>Pseudomonadota</taxon>
        <taxon>Alphaproteobacteria</taxon>
        <taxon>Hyphomicrobiales</taxon>
        <taxon>Nitrobacteraceae</taxon>
        <taxon>Afipia</taxon>
    </lineage>
</organism>
<keyword evidence="2" id="KW-1185">Reference proteome</keyword>
<dbReference type="PATRIC" id="fig|883078.3.peg.2468"/>
<protein>
    <submittedName>
        <fullName evidence="1">Uncharacterized protein</fullName>
    </submittedName>
</protein>
<dbReference type="HOGENOM" id="CLU_2730966_0_0_5"/>
<gene>
    <name evidence="1" type="ORF">HMPREF9695_02394</name>
</gene>
<dbReference type="EMBL" id="AGWX01000003">
    <property type="protein sequence ID" value="EKS38554.1"/>
    <property type="molecule type" value="Genomic_DNA"/>
</dbReference>
<accession>K8PCT5</accession>
<sequence length="71" mass="7785">MRLLTLESVAAGIASSLLHVDYETAAVRSNDAKPPLSPERVKYHVTNAEKLGRWFARLPIGQAFALLQVVP</sequence>